<feature type="transmembrane region" description="Helical" evidence="7">
    <location>
        <begin position="91"/>
        <end position="109"/>
    </location>
</feature>
<keyword evidence="3" id="KW-0862">Zinc</keyword>
<name>A0A1T4PKH3_9PORP</name>
<keyword evidence="3" id="KW-0864">Zinc transport</keyword>
<evidence type="ECO:0000256" key="3">
    <source>
        <dbReference type="ARBA" id="ARBA00022906"/>
    </source>
</evidence>
<dbReference type="SUPFAM" id="SSF161111">
    <property type="entry name" value="Cation efflux protein transmembrane domain-like"/>
    <property type="match status" value="1"/>
</dbReference>
<feature type="transmembrane region" description="Helical" evidence="7">
    <location>
        <begin position="190"/>
        <end position="208"/>
    </location>
</feature>
<dbReference type="AlphaFoldDB" id="A0A1T4PKH3"/>
<dbReference type="PANTHER" id="PTHR11562">
    <property type="entry name" value="CATION EFFLUX PROTEIN/ ZINC TRANSPORTER"/>
    <property type="match status" value="1"/>
</dbReference>
<dbReference type="Gene3D" id="1.20.1510.10">
    <property type="entry name" value="Cation efflux protein transmembrane domain"/>
    <property type="match status" value="1"/>
</dbReference>
<dbReference type="Pfam" id="PF01545">
    <property type="entry name" value="Cation_efflux"/>
    <property type="match status" value="1"/>
</dbReference>
<keyword evidence="3" id="KW-0813">Transport</keyword>
<dbReference type="EMBL" id="FUXE01000017">
    <property type="protein sequence ID" value="SJZ91378.1"/>
    <property type="molecule type" value="Genomic_DNA"/>
</dbReference>
<dbReference type="RefSeq" id="WP_078737369.1">
    <property type="nucleotide sequence ID" value="NZ_FUXE01000017.1"/>
</dbReference>
<dbReference type="InterPro" id="IPR036837">
    <property type="entry name" value="Cation_efflux_CTD_sf"/>
</dbReference>
<evidence type="ECO:0000256" key="6">
    <source>
        <dbReference type="SAM" id="MobiDB-lite"/>
    </source>
</evidence>
<evidence type="ECO:0000313" key="9">
    <source>
        <dbReference type="EMBL" id="SJZ91378.1"/>
    </source>
</evidence>
<evidence type="ECO:0000256" key="5">
    <source>
        <dbReference type="ARBA" id="ARBA00023136"/>
    </source>
</evidence>
<dbReference type="GO" id="GO:0005886">
    <property type="term" value="C:plasma membrane"/>
    <property type="evidence" value="ECO:0007669"/>
    <property type="project" value="TreeGrafter"/>
</dbReference>
<feature type="transmembrane region" description="Helical" evidence="7">
    <location>
        <begin position="229"/>
        <end position="247"/>
    </location>
</feature>
<dbReference type="Proteomes" id="UP000190121">
    <property type="component" value="Unassembled WGS sequence"/>
</dbReference>
<feature type="compositionally biased region" description="Basic and acidic residues" evidence="6">
    <location>
        <begin position="45"/>
        <end position="66"/>
    </location>
</feature>
<evidence type="ECO:0000256" key="2">
    <source>
        <dbReference type="ARBA" id="ARBA00022692"/>
    </source>
</evidence>
<feature type="compositionally biased region" description="Basic and acidic residues" evidence="6">
    <location>
        <begin position="1"/>
        <end position="23"/>
    </location>
</feature>
<reference evidence="10" key="1">
    <citation type="submission" date="2017-02" db="EMBL/GenBank/DDBJ databases">
        <authorList>
            <person name="Varghese N."/>
            <person name="Submissions S."/>
        </authorList>
    </citation>
    <scope>NUCLEOTIDE SEQUENCE [LARGE SCALE GENOMIC DNA]</scope>
    <source>
        <strain evidence="10">ATCC 51356</strain>
    </source>
</reference>
<feature type="compositionally biased region" description="Basic residues" evidence="6">
    <location>
        <begin position="67"/>
        <end position="81"/>
    </location>
</feature>
<evidence type="ECO:0000313" key="10">
    <source>
        <dbReference type="Proteomes" id="UP000190121"/>
    </source>
</evidence>
<proteinExistence type="predicted"/>
<keyword evidence="10" id="KW-1185">Reference proteome</keyword>
<evidence type="ECO:0000256" key="7">
    <source>
        <dbReference type="SAM" id="Phobius"/>
    </source>
</evidence>
<keyword evidence="3" id="KW-0406">Ion transport</keyword>
<feature type="domain" description="Cation efflux protein transmembrane" evidence="8">
    <location>
        <begin position="90"/>
        <end position="278"/>
    </location>
</feature>
<dbReference type="SUPFAM" id="SSF160240">
    <property type="entry name" value="Cation efflux protein cytoplasmic domain-like"/>
    <property type="match status" value="1"/>
</dbReference>
<comment type="subcellular location">
    <subcellularLocation>
        <location evidence="1">Membrane</location>
        <topology evidence="1">Multi-pass membrane protein</topology>
    </subcellularLocation>
</comment>
<evidence type="ECO:0000256" key="4">
    <source>
        <dbReference type="ARBA" id="ARBA00022989"/>
    </source>
</evidence>
<gene>
    <name evidence="9" type="ORF">SAMN02745171_01471</name>
</gene>
<protein>
    <submittedName>
        <fullName evidence="9">Cobalt-zinc-cadmium efflux system protein</fullName>
    </submittedName>
</protein>
<feature type="region of interest" description="Disordered" evidence="6">
    <location>
        <begin position="1"/>
        <end position="81"/>
    </location>
</feature>
<sequence>MRHTEEHKHIDSCSHTHEHDTNGHHHHQSHTHEHDTNGHHHHQSHTHEHDTHEHHHQHDYTHEHDAHGHHHHGHSHILGHHHHGAEGNIKMAFWLNLSFALFELIGGFFTQSIAILSDALHDFGDALSLGVAWYLQRLSSKGRDAKFSYGYKRFSLLGALFISTILLVGSIFVISAALQRLSNPGEPKAGWMLVIAIVGVVVNGVAALRISKGSSFNERAVMLHLLEDVLGWVAVLVVSIVMNFVNVPILDPILSIAISCWVLFNVVRTLLGTFKVLLQGVPSDISLHDIEERVAALPEVLSMHDLHLWSVDGELHVLTIHVVYNTTQCTTAEEILALKERVREVIRSCGVQHATIEMDSPDTDCGMTSCCE</sequence>
<dbReference type="InterPro" id="IPR002524">
    <property type="entry name" value="Cation_efflux"/>
</dbReference>
<dbReference type="InterPro" id="IPR027469">
    <property type="entry name" value="Cation_efflux_TMD_sf"/>
</dbReference>
<accession>A0A1T4PKH3</accession>
<dbReference type="NCBIfam" id="TIGR01297">
    <property type="entry name" value="CDF"/>
    <property type="match status" value="1"/>
</dbReference>
<dbReference type="InterPro" id="IPR058533">
    <property type="entry name" value="Cation_efflux_TM"/>
</dbReference>
<keyword evidence="2 7" id="KW-0812">Transmembrane</keyword>
<dbReference type="PANTHER" id="PTHR11562:SF17">
    <property type="entry name" value="RE54080P-RELATED"/>
    <property type="match status" value="1"/>
</dbReference>
<keyword evidence="5 7" id="KW-0472">Membrane</keyword>
<dbReference type="STRING" id="29524.SAMN02745171_01471"/>
<keyword evidence="4 7" id="KW-1133">Transmembrane helix</keyword>
<evidence type="ECO:0000256" key="1">
    <source>
        <dbReference type="ARBA" id="ARBA00004141"/>
    </source>
</evidence>
<dbReference type="OrthoDB" id="9809646at2"/>
<feature type="transmembrane region" description="Helical" evidence="7">
    <location>
        <begin position="156"/>
        <end position="178"/>
    </location>
</feature>
<dbReference type="GO" id="GO:0005385">
    <property type="term" value="F:zinc ion transmembrane transporter activity"/>
    <property type="evidence" value="ECO:0007669"/>
    <property type="project" value="TreeGrafter"/>
</dbReference>
<dbReference type="InterPro" id="IPR050681">
    <property type="entry name" value="CDF/SLC30A"/>
</dbReference>
<evidence type="ECO:0000259" key="8">
    <source>
        <dbReference type="Pfam" id="PF01545"/>
    </source>
</evidence>
<organism evidence="9 10">
    <name type="scientific">Porphyromonas circumdentaria</name>
    <dbReference type="NCBI Taxonomy" id="29524"/>
    <lineage>
        <taxon>Bacteria</taxon>
        <taxon>Pseudomonadati</taxon>
        <taxon>Bacteroidota</taxon>
        <taxon>Bacteroidia</taxon>
        <taxon>Bacteroidales</taxon>
        <taxon>Porphyromonadaceae</taxon>
        <taxon>Porphyromonas</taxon>
    </lineage>
</organism>